<proteinExistence type="predicted"/>
<name>A0AB37IJ79_ENTHR</name>
<feature type="compositionally biased region" description="Acidic residues" evidence="2">
    <location>
        <begin position="25"/>
        <end position="35"/>
    </location>
</feature>
<feature type="region of interest" description="Disordered" evidence="2">
    <location>
        <begin position="713"/>
        <end position="755"/>
    </location>
</feature>
<protein>
    <submittedName>
        <fullName evidence="3">Uncharacterized protein</fullName>
    </submittedName>
</protein>
<feature type="region of interest" description="Disordered" evidence="2">
    <location>
        <begin position="911"/>
        <end position="939"/>
    </location>
</feature>
<dbReference type="RefSeq" id="WP_240187721.1">
    <property type="nucleotide sequence ID" value="NZ_JBFCRC010000001.1"/>
</dbReference>
<feature type="compositionally biased region" description="Low complexity" evidence="2">
    <location>
        <begin position="867"/>
        <end position="879"/>
    </location>
</feature>
<organism evidence="3 4">
    <name type="scientific">Enterococcus hirae</name>
    <dbReference type="NCBI Taxonomy" id="1354"/>
    <lineage>
        <taxon>Bacteria</taxon>
        <taxon>Bacillati</taxon>
        <taxon>Bacillota</taxon>
        <taxon>Bacilli</taxon>
        <taxon>Lactobacillales</taxon>
        <taxon>Enterococcaceae</taxon>
        <taxon>Enterococcus</taxon>
    </lineage>
</organism>
<reference evidence="3 4" key="1">
    <citation type="submission" date="2015-06" db="EMBL/GenBank/DDBJ databases">
        <title>The Genome Sequence of Enterococcus hirae 88EA1.</title>
        <authorList>
            <consortium name="The Broad Institute Genomics Platform"/>
            <consortium name="The Broad Institute Genome Sequencing Center for Infectious Disease"/>
            <person name="Earl A.M."/>
            <person name="Van Tyne D."/>
            <person name="Lebreton F."/>
            <person name="Saavedra J.T."/>
            <person name="Gilmore M.S."/>
            <person name="Manson McGuire A."/>
            <person name="Clock S."/>
            <person name="Crupain M."/>
            <person name="Rangan U."/>
            <person name="Young S."/>
            <person name="Abouelleil A."/>
            <person name="Cao P."/>
            <person name="Chapman S.B."/>
            <person name="Griggs A."/>
            <person name="Priest M."/>
            <person name="Shea T."/>
            <person name="Wortman J."/>
            <person name="Nusbaum C."/>
            <person name="Birren B."/>
        </authorList>
    </citation>
    <scope>NUCLEOTIDE SEQUENCE [LARGE SCALE GENOMIC DNA]</scope>
    <source>
        <strain evidence="3 4">88EA1</strain>
    </source>
</reference>
<keyword evidence="1" id="KW-0175">Coiled coil</keyword>
<sequence>MGTEEDKYLGTSSFNRITYHQSFDDSSDSEDEFEQAADPRENAGANENQAMIVDYSKLTMKELKHKKEDLYKEIIPAYEEGDLDTNQSKEKLRNLLNIRYQILARNQLKKQFGIDVHALYHKYHLFAGSSSDLNQTYKKKIVALSNGISDPPKKSVDYLDKPSKKDLKEIGELYKQIKKLETKDLEKARSLVKILHNKLQPELNKKLQYLNDRHSYDYYDLSRSKTLQKARIHDIDSKNILITNSKERLTHRSYNHKTFDFDIHTKNKKELKQLEEKYNKSLASLIKKSRKQEVPGLNERIKWTIGQLRDVRLHLYVVRNVDRVSSIDLREFCEKYAPRIGENPQRLYRSFQLTLADHLKTSGSNLSERQSIDEEYQELKKADSEITWNESKKKINELCSKIFQVLEHNGLIEANAYKYKNDLENAVPEISKERSEYVELGIKDLRKTKKKLYDEIIKAYRNGYVDTPSFKENLRDLLEVRYQIAMKKGVKRNVFSLMTKAENSVATKSYNYYDLSTSNTLKKAGIHNIDSKMILSKENEYTLNEQDQEYLTKNEQELEQELADLKNLKNTLDKQSSEQTDPRLKKQMEVGLAELTAQIEDTSLHHRVLRDINEFVGIDLQEFCEKYARRVGEDPQKLHYMFQKKAVEKLKTYNGNVEETKSELKFVAESYESIKQDDKKKYWKKANREINTLISKINNVYETDELIESQHLKEPRLSVEEGQSSRSSFDQSARSSQAGSEFSISSSLLDKENDANPEETNLYLEARNTTLASEIKGATDGLGKPACNFKTGSNTSNQSNLTDKEINPNPEVTQLSGNSKEEGKTGSLDQLTSQTKKTSLFRATYANIRDLQDNLIYQKKARQLSNEEGNNGKFNNGEVENGKVDNGRLSNGQKKELRVILGDCGTQVVKIDSQSERPTASPNLVSRVNNPKGAVGYDR</sequence>
<feature type="compositionally biased region" description="Polar residues" evidence="2">
    <location>
        <begin position="739"/>
        <end position="748"/>
    </location>
</feature>
<evidence type="ECO:0000256" key="1">
    <source>
        <dbReference type="SAM" id="Coils"/>
    </source>
</evidence>
<dbReference type="Proteomes" id="UP000253498">
    <property type="component" value="Unassembled WGS sequence"/>
</dbReference>
<evidence type="ECO:0000313" key="4">
    <source>
        <dbReference type="Proteomes" id="UP000253498"/>
    </source>
</evidence>
<evidence type="ECO:0000313" key="3">
    <source>
        <dbReference type="EMBL" id="RBT67203.1"/>
    </source>
</evidence>
<dbReference type="AlphaFoldDB" id="A0AB37IJ79"/>
<feature type="region of interest" description="Disordered" evidence="2">
    <location>
        <begin position="867"/>
        <end position="891"/>
    </location>
</feature>
<evidence type="ECO:0000256" key="2">
    <source>
        <dbReference type="SAM" id="MobiDB-lite"/>
    </source>
</evidence>
<feature type="compositionally biased region" description="Low complexity" evidence="2">
    <location>
        <begin position="724"/>
        <end position="738"/>
    </location>
</feature>
<gene>
    <name evidence="3" type="ORF">EB03_01967</name>
</gene>
<dbReference type="EMBL" id="LESJ01000006">
    <property type="protein sequence ID" value="RBT67203.1"/>
    <property type="molecule type" value="Genomic_DNA"/>
</dbReference>
<feature type="region of interest" description="Disordered" evidence="2">
    <location>
        <begin position="19"/>
        <end position="47"/>
    </location>
</feature>
<feature type="compositionally biased region" description="Polar residues" evidence="2">
    <location>
        <begin position="916"/>
        <end position="929"/>
    </location>
</feature>
<feature type="coiled-coil region" evidence="1">
    <location>
        <begin position="548"/>
        <end position="578"/>
    </location>
</feature>
<accession>A0AB37IJ79</accession>
<comment type="caution">
    <text evidence="3">The sequence shown here is derived from an EMBL/GenBank/DDBJ whole genome shotgun (WGS) entry which is preliminary data.</text>
</comment>
<feature type="region of interest" description="Disordered" evidence="2">
    <location>
        <begin position="787"/>
        <end position="831"/>
    </location>
</feature>
<feature type="compositionally biased region" description="Polar residues" evidence="2">
    <location>
        <begin position="790"/>
        <end position="801"/>
    </location>
</feature>